<evidence type="ECO:0000256" key="9">
    <source>
        <dbReference type="ARBA" id="ARBA00023136"/>
    </source>
</evidence>
<evidence type="ECO:0000256" key="6">
    <source>
        <dbReference type="ARBA" id="ARBA00022968"/>
    </source>
</evidence>
<keyword evidence="4 12" id="KW-0808">Transferase</keyword>
<keyword evidence="6" id="KW-0735">Signal-anchor</keyword>
<dbReference type="Gene3D" id="3.90.550.50">
    <property type="match status" value="1"/>
</dbReference>
<proteinExistence type="inferred from homology"/>
<protein>
    <submittedName>
        <fullName evidence="12">Beta-1,3-galactosyltransferase 5</fullName>
    </submittedName>
</protein>
<comment type="caution">
    <text evidence="12">The sequence shown here is derived from an EMBL/GenBank/DDBJ whole genome shotgun (WGS) entry which is preliminary data.</text>
</comment>
<feature type="transmembrane region" description="Helical" evidence="10">
    <location>
        <begin position="177"/>
        <end position="194"/>
    </location>
</feature>
<feature type="transmembrane region" description="Helical" evidence="10">
    <location>
        <begin position="215"/>
        <end position="235"/>
    </location>
</feature>
<comment type="subcellular location">
    <subcellularLocation>
        <location evidence="1">Golgi apparatus membrane</location>
        <topology evidence="1">Single-pass type II membrane protein</topology>
    </subcellularLocation>
</comment>
<evidence type="ECO:0000313" key="12">
    <source>
        <dbReference type="EMBL" id="KAB7501291.1"/>
    </source>
</evidence>
<evidence type="ECO:0000256" key="10">
    <source>
        <dbReference type="SAM" id="Phobius"/>
    </source>
</evidence>
<feature type="transmembrane region" description="Helical" evidence="10">
    <location>
        <begin position="247"/>
        <end position="265"/>
    </location>
</feature>
<comment type="similarity">
    <text evidence="2">Belongs to the glycosyltransferase 31 family.</text>
</comment>
<dbReference type="PANTHER" id="PTHR11214">
    <property type="entry name" value="BETA-1,3-N-ACETYLGLUCOSAMINYLTRANSFERASE"/>
    <property type="match status" value="1"/>
</dbReference>
<evidence type="ECO:0000256" key="2">
    <source>
        <dbReference type="ARBA" id="ARBA00008661"/>
    </source>
</evidence>
<dbReference type="Proteomes" id="UP000326759">
    <property type="component" value="Unassembled WGS sequence"/>
</dbReference>
<gene>
    <name evidence="12" type="ORF">Anas_11569</name>
</gene>
<keyword evidence="5 10" id="KW-0812">Transmembrane</keyword>
<evidence type="ECO:0000313" key="13">
    <source>
        <dbReference type="Proteomes" id="UP000326759"/>
    </source>
</evidence>
<evidence type="ECO:0000256" key="8">
    <source>
        <dbReference type="ARBA" id="ARBA00023034"/>
    </source>
</evidence>
<evidence type="ECO:0000256" key="7">
    <source>
        <dbReference type="ARBA" id="ARBA00022989"/>
    </source>
</evidence>
<dbReference type="GO" id="GO:0006493">
    <property type="term" value="P:protein O-linked glycosylation"/>
    <property type="evidence" value="ECO:0007669"/>
    <property type="project" value="TreeGrafter"/>
</dbReference>
<evidence type="ECO:0000256" key="5">
    <source>
        <dbReference type="ARBA" id="ARBA00022692"/>
    </source>
</evidence>
<keyword evidence="3 12" id="KW-0328">Glycosyltransferase</keyword>
<keyword evidence="7 10" id="KW-1133">Transmembrane helix</keyword>
<evidence type="ECO:0000256" key="4">
    <source>
        <dbReference type="ARBA" id="ARBA00022679"/>
    </source>
</evidence>
<evidence type="ECO:0000256" key="11">
    <source>
        <dbReference type="SAM" id="SignalP"/>
    </source>
</evidence>
<sequence length="619" mass="72761">MILRSAGWLLFTIWFLNSFLSRKTKDGTPDYNDEDILKDMKMYFKEFSKENLSKYFFAQFGNNDESFFTEDIEPADYTDLNVNVSLTENEVRFFPPFPTVLKGKPGNDFENLTLKMDSVNRNFCNDSTFIIAVIPSSTTNFQDRDIIRRSWGSSYLFNYSKLSFDSNVDIFYVKYSFFYWVILGPNTSIFYVKYRLFIWINLGPNTSIFYTNYSLYLSGFQYFYILCKILSIFIWPDWVLIPPYSITNYNLYLVSLAPNISIFYIKYSLYLFVYINLVSLGFDTSIFYTNYSLHLVSPGSKNFALFSAFKTRFADLCSSSVKRIFDYFHVQSIKYVNYQFIYPSNMSIINPIYPSNMSIINSSIHQICQLSIQLSIKYVNYQSIKHVNHQFIYPSNMSIIYQSIYPSNMSIINSSIHQICQSSIPLFIKYVNHQFIYPSNMSIINPIIHQICQLSIHQTCQSPIHLSIKYVNYLSMHLSIKYVNYQFIYPSNMSIFNPSIHQICQSPIHLSIKYLKIKNDKWDFRPIFLVGATNDEAIQKELEQEAKNHGDLLQMNFIDSYRNLTYKTMVSLLWISENCKDVPWILKADDDVVVNPFSLRTFLEKELSRNQSPDIIYVT</sequence>
<feature type="chain" id="PRO_5024401492" evidence="11">
    <location>
        <begin position="22"/>
        <end position="619"/>
    </location>
</feature>
<dbReference type="OrthoDB" id="2139606at2759"/>
<name>A0A5N5T417_9CRUS</name>
<dbReference type="PANTHER" id="PTHR11214:SF378">
    <property type="entry name" value="BETA-1,3-GALACTOSYLTRANSFERASE 4"/>
    <property type="match status" value="1"/>
</dbReference>
<evidence type="ECO:0000256" key="1">
    <source>
        <dbReference type="ARBA" id="ARBA00004323"/>
    </source>
</evidence>
<dbReference type="GO" id="GO:0016758">
    <property type="term" value="F:hexosyltransferase activity"/>
    <property type="evidence" value="ECO:0007669"/>
    <property type="project" value="InterPro"/>
</dbReference>
<reference evidence="12 13" key="1">
    <citation type="journal article" date="2019" name="PLoS Biol.">
        <title>Sex chromosomes control vertical transmission of feminizing Wolbachia symbionts in an isopod.</title>
        <authorList>
            <person name="Becking T."/>
            <person name="Chebbi M.A."/>
            <person name="Giraud I."/>
            <person name="Moumen B."/>
            <person name="Laverre T."/>
            <person name="Caubet Y."/>
            <person name="Peccoud J."/>
            <person name="Gilbert C."/>
            <person name="Cordaux R."/>
        </authorList>
    </citation>
    <scope>NUCLEOTIDE SEQUENCE [LARGE SCALE GENOMIC DNA]</scope>
    <source>
        <strain evidence="12">ANa2</strain>
        <tissue evidence="12">Whole body excluding digestive tract and cuticle</tissue>
    </source>
</reference>
<dbReference type="AlphaFoldDB" id="A0A5N5T417"/>
<keyword evidence="9 10" id="KW-0472">Membrane</keyword>
<keyword evidence="8" id="KW-0333">Golgi apparatus</keyword>
<dbReference type="Pfam" id="PF01762">
    <property type="entry name" value="Galactosyl_T"/>
    <property type="match status" value="1"/>
</dbReference>
<keyword evidence="13" id="KW-1185">Reference proteome</keyword>
<feature type="signal peptide" evidence="11">
    <location>
        <begin position="1"/>
        <end position="21"/>
    </location>
</feature>
<evidence type="ECO:0000256" key="3">
    <source>
        <dbReference type="ARBA" id="ARBA00022676"/>
    </source>
</evidence>
<keyword evidence="11" id="KW-0732">Signal</keyword>
<organism evidence="12 13">
    <name type="scientific">Armadillidium nasatum</name>
    <dbReference type="NCBI Taxonomy" id="96803"/>
    <lineage>
        <taxon>Eukaryota</taxon>
        <taxon>Metazoa</taxon>
        <taxon>Ecdysozoa</taxon>
        <taxon>Arthropoda</taxon>
        <taxon>Crustacea</taxon>
        <taxon>Multicrustacea</taxon>
        <taxon>Malacostraca</taxon>
        <taxon>Eumalacostraca</taxon>
        <taxon>Peracarida</taxon>
        <taxon>Isopoda</taxon>
        <taxon>Oniscidea</taxon>
        <taxon>Crinocheta</taxon>
        <taxon>Armadillidiidae</taxon>
        <taxon>Armadillidium</taxon>
    </lineage>
</organism>
<feature type="transmembrane region" description="Helical" evidence="10">
    <location>
        <begin position="272"/>
        <end position="291"/>
    </location>
</feature>
<dbReference type="EMBL" id="SEYY01011116">
    <property type="protein sequence ID" value="KAB7501291.1"/>
    <property type="molecule type" value="Genomic_DNA"/>
</dbReference>
<dbReference type="GO" id="GO:0000139">
    <property type="term" value="C:Golgi membrane"/>
    <property type="evidence" value="ECO:0007669"/>
    <property type="project" value="UniProtKB-SubCell"/>
</dbReference>
<dbReference type="InterPro" id="IPR002659">
    <property type="entry name" value="Glyco_trans_31"/>
</dbReference>
<accession>A0A5N5T417</accession>